<dbReference type="PROSITE" id="PS50110">
    <property type="entry name" value="RESPONSE_REGULATORY"/>
    <property type="match status" value="1"/>
</dbReference>
<sequence length="365" mass="41721">MEQKQFFTEKPRILIVDDELGPRESLRMILKPYYEVYTAKDGISALEAIKKNPIDLVTLDLRMPGMPGEEVLKHIKNFDPTIEVIIITGYGTLQSAVEAIKYKVFDYILKPFNVSDILSVVKKCIGRRYVSGEIKNVLEKTKRDTKSHSEIYEQITHFLNQLNESCYYFFRRENYLEFVRVLATTLESKDPYTVGHSERVCHYSSLIAEGLGLSPDEKEKLQISAYLHDIGKIGISDIYISKDGPLDENEWAIVREHPIKGIKIISPLGLSSEVIEGIKYHHERFDGKGYPEGLSGKNIPLFARIIAIADAYDALTIGRPYKSPLSKNEALLEIKKCAGSQFDEELVEVFIEEIKKNDREINQMH</sequence>
<dbReference type="InterPro" id="IPR052020">
    <property type="entry name" value="Cyclic_di-GMP/3'3'-cGAMP_PDE"/>
</dbReference>
<gene>
    <name evidence="5" type="ORF">HS1_001149</name>
</gene>
<dbReference type="Pfam" id="PF13487">
    <property type="entry name" value="HD_5"/>
    <property type="match status" value="1"/>
</dbReference>
<accession>A0A7U4TI83</accession>
<feature type="domain" description="HD" evidence="3">
    <location>
        <begin position="193"/>
        <end position="315"/>
    </location>
</feature>
<dbReference type="PROSITE" id="PS51831">
    <property type="entry name" value="HD"/>
    <property type="match status" value="1"/>
</dbReference>
<dbReference type="InterPro" id="IPR003607">
    <property type="entry name" value="HD/PDEase_dom"/>
</dbReference>
<dbReference type="Pfam" id="PF00072">
    <property type="entry name" value="Response_reg"/>
    <property type="match status" value="1"/>
</dbReference>
<reference evidence="5 6" key="1">
    <citation type="submission" date="2015-10" db="EMBL/GenBank/DDBJ databases">
        <title>Candidatus Desulfofervidus auxilii, a hydrogenotrophic sulfate-reducing bacterium involved in the thermophilic anaerobic oxidation of methane.</title>
        <authorList>
            <person name="Krukenberg V."/>
            <person name="Richter M."/>
            <person name="Wegener G."/>
        </authorList>
    </citation>
    <scope>NUCLEOTIDE SEQUENCE [LARGE SCALE GENOMIC DNA]</scope>
    <source>
        <strain evidence="5 6">HS1</strain>
    </source>
</reference>
<name>A0A7U4TI83_DESA2</name>
<feature type="domain" description="HD-GYP" evidence="4">
    <location>
        <begin position="171"/>
        <end position="365"/>
    </location>
</feature>
<keyword evidence="6" id="KW-1185">Reference proteome</keyword>
<dbReference type="InterPro" id="IPR006675">
    <property type="entry name" value="HDIG_dom"/>
</dbReference>
<evidence type="ECO:0000259" key="2">
    <source>
        <dbReference type="PROSITE" id="PS50110"/>
    </source>
</evidence>
<dbReference type="PROSITE" id="PS51832">
    <property type="entry name" value="HD_GYP"/>
    <property type="match status" value="1"/>
</dbReference>
<proteinExistence type="predicted"/>
<evidence type="ECO:0000259" key="3">
    <source>
        <dbReference type="PROSITE" id="PS51831"/>
    </source>
</evidence>
<dbReference type="Gene3D" id="1.10.3210.10">
    <property type="entry name" value="Hypothetical protein af1432"/>
    <property type="match status" value="1"/>
</dbReference>
<dbReference type="SUPFAM" id="SSF109604">
    <property type="entry name" value="HD-domain/PDEase-like"/>
    <property type="match status" value="1"/>
</dbReference>
<organism evidence="5 6">
    <name type="scientific">Desulfofervidus auxilii</name>
    <dbReference type="NCBI Taxonomy" id="1621989"/>
    <lineage>
        <taxon>Bacteria</taxon>
        <taxon>Pseudomonadati</taxon>
        <taxon>Thermodesulfobacteriota</taxon>
        <taxon>Candidatus Desulfofervidia</taxon>
        <taxon>Candidatus Desulfofervidales</taxon>
        <taxon>Candidatus Desulfofervidaceae</taxon>
        <taxon>Candidatus Desulfofervidus</taxon>
    </lineage>
</organism>
<protein>
    <submittedName>
        <fullName evidence="5">Response regulator receiver modulated metal dependent phosphohydrolase</fullName>
    </submittedName>
</protein>
<dbReference type="SMART" id="SM00471">
    <property type="entry name" value="HDc"/>
    <property type="match status" value="1"/>
</dbReference>
<dbReference type="AlphaFoldDB" id="A0A7U4TI83"/>
<dbReference type="SUPFAM" id="SSF52172">
    <property type="entry name" value="CheY-like"/>
    <property type="match status" value="1"/>
</dbReference>
<evidence type="ECO:0000256" key="1">
    <source>
        <dbReference type="PROSITE-ProRule" id="PRU00169"/>
    </source>
</evidence>
<feature type="domain" description="Response regulatory" evidence="2">
    <location>
        <begin position="12"/>
        <end position="125"/>
    </location>
</feature>
<evidence type="ECO:0000313" key="5">
    <source>
        <dbReference type="EMBL" id="AMM40953.1"/>
    </source>
</evidence>
<dbReference type="CDD" id="cd00077">
    <property type="entry name" value="HDc"/>
    <property type="match status" value="1"/>
</dbReference>
<dbReference type="PANTHER" id="PTHR45228">
    <property type="entry name" value="CYCLIC DI-GMP PHOSPHODIESTERASE TM_0186-RELATED"/>
    <property type="match status" value="1"/>
</dbReference>
<dbReference type="NCBIfam" id="TIGR00277">
    <property type="entry name" value="HDIG"/>
    <property type="match status" value="1"/>
</dbReference>
<evidence type="ECO:0000313" key="6">
    <source>
        <dbReference type="Proteomes" id="UP000070560"/>
    </source>
</evidence>
<keyword evidence="1" id="KW-0597">Phosphoprotein</keyword>
<dbReference type="Proteomes" id="UP000070560">
    <property type="component" value="Chromosome"/>
</dbReference>
<dbReference type="InterPro" id="IPR001789">
    <property type="entry name" value="Sig_transdc_resp-reg_receiver"/>
</dbReference>
<evidence type="ECO:0000259" key="4">
    <source>
        <dbReference type="PROSITE" id="PS51832"/>
    </source>
</evidence>
<dbReference type="GO" id="GO:0016787">
    <property type="term" value="F:hydrolase activity"/>
    <property type="evidence" value="ECO:0007669"/>
    <property type="project" value="UniProtKB-KW"/>
</dbReference>
<dbReference type="OrthoDB" id="9764337at2"/>
<dbReference type="KEGG" id="daw:HS1_001149"/>
<dbReference type="InterPro" id="IPR011006">
    <property type="entry name" value="CheY-like_superfamily"/>
</dbReference>
<dbReference type="Gene3D" id="3.40.50.2300">
    <property type="match status" value="1"/>
</dbReference>
<dbReference type="EMBL" id="CP013015">
    <property type="protein sequence ID" value="AMM40953.1"/>
    <property type="molecule type" value="Genomic_DNA"/>
</dbReference>
<dbReference type="InterPro" id="IPR037522">
    <property type="entry name" value="HD_GYP_dom"/>
</dbReference>
<dbReference type="RefSeq" id="WP_066062202.1">
    <property type="nucleotide sequence ID" value="NZ_CP013015.1"/>
</dbReference>
<feature type="modified residue" description="4-aspartylphosphate" evidence="1">
    <location>
        <position position="60"/>
    </location>
</feature>
<keyword evidence="5" id="KW-0378">Hydrolase</keyword>
<dbReference type="CDD" id="cd17536">
    <property type="entry name" value="REC_YesN-like"/>
    <property type="match status" value="1"/>
</dbReference>
<dbReference type="GO" id="GO:0000160">
    <property type="term" value="P:phosphorelay signal transduction system"/>
    <property type="evidence" value="ECO:0007669"/>
    <property type="project" value="InterPro"/>
</dbReference>
<dbReference type="SMART" id="SM00448">
    <property type="entry name" value="REC"/>
    <property type="match status" value="1"/>
</dbReference>
<dbReference type="InterPro" id="IPR006674">
    <property type="entry name" value="HD_domain"/>
</dbReference>